<dbReference type="Proteomes" id="UP000246099">
    <property type="component" value="Chromosome"/>
</dbReference>
<accession>A0ABN5LRA8</accession>
<evidence type="ECO:0000313" key="2">
    <source>
        <dbReference type="EMBL" id="AWO01859.1"/>
    </source>
</evidence>
<protein>
    <submittedName>
        <fullName evidence="2">Hydrolase TatD</fullName>
    </submittedName>
</protein>
<dbReference type="RefSeq" id="WP_119078068.1">
    <property type="nucleotide sequence ID" value="NZ_CP029600.1"/>
</dbReference>
<reference evidence="2 3" key="1">
    <citation type="submission" date="2018-05" db="EMBL/GenBank/DDBJ databases">
        <title>Chitinophaga sp. nov., isolated from rhizosphere soil of Alhagi.</title>
        <authorList>
            <person name="Liu Y."/>
        </authorList>
    </citation>
    <scope>NUCLEOTIDE SEQUENCE [LARGE SCALE GENOMIC DNA]</scope>
    <source>
        <strain evidence="2 3">T22</strain>
    </source>
</reference>
<evidence type="ECO:0000256" key="1">
    <source>
        <dbReference type="ARBA" id="ARBA00022723"/>
    </source>
</evidence>
<dbReference type="NCBIfam" id="TIGR00010">
    <property type="entry name" value="YchF/TatD family DNA exonuclease"/>
    <property type="match status" value="1"/>
</dbReference>
<dbReference type="CDD" id="cd01310">
    <property type="entry name" value="TatD_DNAse"/>
    <property type="match status" value="1"/>
</dbReference>
<dbReference type="Gene3D" id="3.20.20.140">
    <property type="entry name" value="Metal-dependent hydrolases"/>
    <property type="match status" value="1"/>
</dbReference>
<gene>
    <name evidence="2" type="ORF">DLD77_09195</name>
</gene>
<dbReference type="GO" id="GO:0016787">
    <property type="term" value="F:hydrolase activity"/>
    <property type="evidence" value="ECO:0007669"/>
    <property type="project" value="UniProtKB-KW"/>
</dbReference>
<organism evidence="2 3">
    <name type="scientific">Chitinophaga alhagiae</name>
    <dbReference type="NCBI Taxonomy" id="2203219"/>
    <lineage>
        <taxon>Bacteria</taxon>
        <taxon>Pseudomonadati</taxon>
        <taxon>Bacteroidota</taxon>
        <taxon>Chitinophagia</taxon>
        <taxon>Chitinophagales</taxon>
        <taxon>Chitinophagaceae</taxon>
        <taxon>Chitinophaga</taxon>
    </lineage>
</organism>
<dbReference type="PANTHER" id="PTHR46124">
    <property type="entry name" value="D-AMINOACYL-TRNA DEACYLASE"/>
    <property type="match status" value="1"/>
</dbReference>
<proteinExistence type="predicted"/>
<name>A0ABN5LRA8_9BACT</name>
<dbReference type="InterPro" id="IPR001130">
    <property type="entry name" value="TatD-like"/>
</dbReference>
<keyword evidence="2" id="KW-0378">Hydrolase</keyword>
<keyword evidence="1" id="KW-0479">Metal-binding</keyword>
<dbReference type="InterPro" id="IPR015991">
    <property type="entry name" value="TatD/YcfH-like"/>
</dbReference>
<dbReference type="Pfam" id="PF01026">
    <property type="entry name" value="TatD_DNase"/>
    <property type="match status" value="1"/>
</dbReference>
<evidence type="ECO:0000313" key="3">
    <source>
        <dbReference type="Proteomes" id="UP000246099"/>
    </source>
</evidence>
<sequence length="258" mass="29243">MNWIDTHAHLYSREFDKDRPEMIDRAIRQGVNRLLLPNIDEESIPGMLQLEADYPEVCLPMMGLHPCYVGENVEAQLTIVQNWLEKRKFWAVGEIGLDFYWDKSEPHLERQYRAFRGQIGLALEHGLPIAIHSREATRACIDVVKALHNGQLTGVFHCFSGTREEAQEIIDMGFYLGIGGVVTFKKAGLDVLMADIDLQHVVLETDAPYLAPVPYRGKRNESAYIPLVAQQLADVKNLKIEEVAAITTGNARKLFKML</sequence>
<dbReference type="InterPro" id="IPR032466">
    <property type="entry name" value="Metal_Hydrolase"/>
</dbReference>
<keyword evidence="3" id="KW-1185">Reference proteome</keyword>
<dbReference type="PANTHER" id="PTHR46124:SF4">
    <property type="entry name" value="HYDROLASE TATD"/>
    <property type="match status" value="1"/>
</dbReference>
<dbReference type="PIRSF" id="PIRSF005902">
    <property type="entry name" value="DNase_TatD"/>
    <property type="match status" value="1"/>
</dbReference>
<dbReference type="SUPFAM" id="SSF51556">
    <property type="entry name" value="Metallo-dependent hydrolases"/>
    <property type="match status" value="1"/>
</dbReference>
<dbReference type="EMBL" id="CP029600">
    <property type="protein sequence ID" value="AWO01859.1"/>
    <property type="molecule type" value="Genomic_DNA"/>
</dbReference>